<proteinExistence type="predicted"/>
<name>A0A7U9KTS5_9ACTN</name>
<dbReference type="EMBL" id="BHZC01000001">
    <property type="protein sequence ID" value="GCD34666.1"/>
    <property type="molecule type" value="Genomic_DNA"/>
</dbReference>
<dbReference type="AlphaFoldDB" id="A0A7U9KTS5"/>
<evidence type="ECO:0000313" key="2">
    <source>
        <dbReference type="Proteomes" id="UP000287830"/>
    </source>
</evidence>
<evidence type="ECO:0000313" key="1">
    <source>
        <dbReference type="EMBL" id="GCD34666.1"/>
    </source>
</evidence>
<dbReference type="OrthoDB" id="4233428at2"/>
<dbReference type="GeneID" id="95621380"/>
<sequence length="80" mass="8220">MDAEAARHVDVTLRRLGIRGVVAPEEPGRTAGGWRVYDSPDHGTRKDITPEVLAAVVAHFGPPGAGGGPARGFVVPPGGN</sequence>
<organism evidence="1 2">
    <name type="scientific">Streptomyces chrestomyceticus JCM 4735</name>
    <dbReference type="NCBI Taxonomy" id="1306181"/>
    <lineage>
        <taxon>Bacteria</taxon>
        <taxon>Bacillati</taxon>
        <taxon>Actinomycetota</taxon>
        <taxon>Actinomycetes</taxon>
        <taxon>Kitasatosporales</taxon>
        <taxon>Streptomycetaceae</taxon>
        <taxon>Streptomyces</taxon>
    </lineage>
</organism>
<reference evidence="1 2" key="1">
    <citation type="submission" date="2018-11" db="EMBL/GenBank/DDBJ databases">
        <title>Whole genome sequence of Streptomyces chrestomyceticus NBRC 13444(T).</title>
        <authorList>
            <person name="Komaki H."/>
            <person name="Tamura T."/>
        </authorList>
    </citation>
    <scope>NUCLEOTIDE SEQUENCE [LARGE SCALE GENOMIC DNA]</scope>
    <source>
        <strain evidence="1 2">NBRC 13444</strain>
    </source>
</reference>
<dbReference type="Proteomes" id="UP000287830">
    <property type="component" value="Unassembled WGS sequence"/>
</dbReference>
<comment type="caution">
    <text evidence="1">The sequence shown here is derived from an EMBL/GenBank/DDBJ whole genome shotgun (WGS) entry which is preliminary data.</text>
</comment>
<protein>
    <submittedName>
        <fullName evidence="1">Uncharacterized protein</fullName>
    </submittedName>
</protein>
<gene>
    <name evidence="1" type="ORF">OEIGOIKO_02405</name>
</gene>
<dbReference type="RefSeq" id="WP_125044830.1">
    <property type="nucleotide sequence ID" value="NZ_BHZC01000001.1"/>
</dbReference>
<accession>A0A7U9KTS5</accession>